<gene>
    <name evidence="1" type="ORF">HOLleu_44541</name>
</gene>
<dbReference type="Proteomes" id="UP001152320">
    <property type="component" value="Unassembled WGS sequence"/>
</dbReference>
<evidence type="ECO:0000313" key="1">
    <source>
        <dbReference type="EMBL" id="KAJ8017811.1"/>
    </source>
</evidence>
<accession>A0A9Q1B8M4</accession>
<organism evidence="1 2">
    <name type="scientific">Holothuria leucospilota</name>
    <name type="common">Black long sea cucumber</name>
    <name type="synonym">Mertensiothuria leucospilota</name>
    <dbReference type="NCBI Taxonomy" id="206669"/>
    <lineage>
        <taxon>Eukaryota</taxon>
        <taxon>Metazoa</taxon>
        <taxon>Echinodermata</taxon>
        <taxon>Eleutherozoa</taxon>
        <taxon>Echinozoa</taxon>
        <taxon>Holothuroidea</taxon>
        <taxon>Aspidochirotacea</taxon>
        <taxon>Aspidochirotida</taxon>
        <taxon>Holothuriidae</taxon>
        <taxon>Holothuria</taxon>
    </lineage>
</organism>
<name>A0A9Q1B8M4_HOLLE</name>
<comment type="caution">
    <text evidence="1">The sequence shown here is derived from an EMBL/GenBank/DDBJ whole genome shotgun (WGS) entry which is preliminary data.</text>
</comment>
<dbReference type="EMBL" id="JAIZAY010000977">
    <property type="protein sequence ID" value="KAJ8017811.1"/>
    <property type="molecule type" value="Genomic_DNA"/>
</dbReference>
<reference evidence="1" key="1">
    <citation type="submission" date="2021-10" db="EMBL/GenBank/DDBJ databases">
        <title>Tropical sea cucumber genome reveals ecological adaptation and Cuvierian tubules defense mechanism.</title>
        <authorList>
            <person name="Chen T."/>
        </authorList>
    </citation>
    <scope>NUCLEOTIDE SEQUENCE</scope>
    <source>
        <strain evidence="1">Nanhai2018</strain>
        <tissue evidence="1">Muscle</tissue>
    </source>
</reference>
<protein>
    <submittedName>
        <fullName evidence="1">Uncharacterized protein</fullName>
    </submittedName>
</protein>
<keyword evidence="2" id="KW-1185">Reference proteome</keyword>
<dbReference type="AlphaFoldDB" id="A0A9Q1B8M4"/>
<proteinExistence type="predicted"/>
<sequence length="55" mass="6200">MAKNNWMACLNDSEITIRDILARFTLAGFPCQVLFLRVALQLALANEFSVALETR</sequence>
<evidence type="ECO:0000313" key="2">
    <source>
        <dbReference type="Proteomes" id="UP001152320"/>
    </source>
</evidence>